<keyword evidence="2" id="KW-0560">Oxidoreductase</keyword>
<organism evidence="4 5">
    <name type="scientific">Cohnella luojiensis</name>
    <dbReference type="NCBI Taxonomy" id="652876"/>
    <lineage>
        <taxon>Bacteria</taxon>
        <taxon>Bacillati</taxon>
        <taxon>Bacillota</taxon>
        <taxon>Bacilli</taxon>
        <taxon>Bacillales</taxon>
        <taxon>Paenibacillaceae</taxon>
        <taxon>Cohnella</taxon>
    </lineage>
</organism>
<dbReference type="PRINTS" id="PR00080">
    <property type="entry name" value="SDRFAMILY"/>
</dbReference>
<dbReference type="Pfam" id="PF00106">
    <property type="entry name" value="adh_short"/>
    <property type="match status" value="1"/>
</dbReference>
<dbReference type="PANTHER" id="PTHR43976">
    <property type="entry name" value="SHORT CHAIN DEHYDROGENASE"/>
    <property type="match status" value="1"/>
</dbReference>
<sequence>MSRVWFITGTSTGFGRKFVEQLLHTGDKIVATARNIESIADLKEASPDNVHIAALDVTNKGQIQSAVQESVERFGRIDIVVNNAGYGLSGMIEEYTDEQIRQQFDVNVFGMLDVIRATLPVFKKQGKGHYVNISSFFGTWSMPPFSLYSASKFAVEGFSEAMAIELAGFGIKTTIVEPSVFETEFLGHSLQQTEKKPEYAPVYDAYYKGVSSLKLGDPAKGVKSIIAMINSENPPLHFPVGSFASHSIRDAFTKRIEEIVAWEKLSAEAD</sequence>
<protein>
    <submittedName>
        <fullName evidence="4">SDR family NAD(P)-dependent oxidoreductase</fullName>
    </submittedName>
</protein>
<evidence type="ECO:0000256" key="1">
    <source>
        <dbReference type="ARBA" id="ARBA00006484"/>
    </source>
</evidence>
<dbReference type="OrthoDB" id="9775296at2"/>
<dbReference type="AlphaFoldDB" id="A0A4Y8LQA6"/>
<evidence type="ECO:0000256" key="2">
    <source>
        <dbReference type="ARBA" id="ARBA00023002"/>
    </source>
</evidence>
<dbReference type="NCBIfam" id="NF006114">
    <property type="entry name" value="PRK08263.1"/>
    <property type="match status" value="1"/>
</dbReference>
<dbReference type="InterPro" id="IPR036291">
    <property type="entry name" value="NAD(P)-bd_dom_sf"/>
</dbReference>
<dbReference type="InterPro" id="IPR002347">
    <property type="entry name" value="SDR_fam"/>
</dbReference>
<dbReference type="InterPro" id="IPR020904">
    <property type="entry name" value="Sc_DH/Rdtase_CS"/>
</dbReference>
<proteinExistence type="inferred from homology"/>
<dbReference type="CDD" id="cd05374">
    <property type="entry name" value="17beta-HSD-like_SDR_c"/>
    <property type="match status" value="1"/>
</dbReference>
<accession>A0A4Y8LQA6</accession>
<dbReference type="InterPro" id="IPR051911">
    <property type="entry name" value="SDR_oxidoreductase"/>
</dbReference>
<dbReference type="SUPFAM" id="SSF51735">
    <property type="entry name" value="NAD(P)-binding Rossmann-fold domains"/>
    <property type="match status" value="1"/>
</dbReference>
<dbReference type="EMBL" id="SOMN01000042">
    <property type="protein sequence ID" value="TFE22700.1"/>
    <property type="molecule type" value="Genomic_DNA"/>
</dbReference>
<dbReference type="PROSITE" id="PS00061">
    <property type="entry name" value="ADH_SHORT"/>
    <property type="match status" value="1"/>
</dbReference>
<evidence type="ECO:0000313" key="5">
    <source>
        <dbReference type="Proteomes" id="UP000297900"/>
    </source>
</evidence>
<dbReference type="PANTHER" id="PTHR43976:SF16">
    <property type="entry name" value="SHORT-CHAIN DEHYDROGENASE_REDUCTASE FAMILY PROTEIN"/>
    <property type="match status" value="1"/>
</dbReference>
<evidence type="ECO:0000313" key="4">
    <source>
        <dbReference type="EMBL" id="TFE22700.1"/>
    </source>
</evidence>
<dbReference type="GO" id="GO:0016491">
    <property type="term" value="F:oxidoreductase activity"/>
    <property type="evidence" value="ECO:0007669"/>
    <property type="project" value="UniProtKB-KW"/>
</dbReference>
<dbReference type="RefSeq" id="WP_135154197.1">
    <property type="nucleotide sequence ID" value="NZ_SOMN01000042.1"/>
</dbReference>
<dbReference type="Gene3D" id="3.40.50.720">
    <property type="entry name" value="NAD(P)-binding Rossmann-like Domain"/>
    <property type="match status" value="1"/>
</dbReference>
<comment type="caution">
    <text evidence="4">The sequence shown here is derived from an EMBL/GenBank/DDBJ whole genome shotgun (WGS) entry which is preliminary data.</text>
</comment>
<evidence type="ECO:0000256" key="3">
    <source>
        <dbReference type="RuleBase" id="RU000363"/>
    </source>
</evidence>
<keyword evidence="5" id="KW-1185">Reference proteome</keyword>
<dbReference type="PRINTS" id="PR00081">
    <property type="entry name" value="GDHRDH"/>
</dbReference>
<comment type="similarity">
    <text evidence="1 3">Belongs to the short-chain dehydrogenases/reductases (SDR) family.</text>
</comment>
<reference evidence="4 5" key="1">
    <citation type="submission" date="2019-03" db="EMBL/GenBank/DDBJ databases">
        <title>Cohnella endophytica sp. nov., a novel endophytic bacterium isolated from bark of Sonneratia apetala.</title>
        <authorList>
            <person name="Tuo L."/>
        </authorList>
    </citation>
    <scope>NUCLEOTIDE SEQUENCE [LARGE SCALE GENOMIC DNA]</scope>
    <source>
        <strain evidence="4 5">CCTCC AB 208254</strain>
    </source>
</reference>
<name>A0A4Y8LQA6_9BACL</name>
<dbReference type="Proteomes" id="UP000297900">
    <property type="component" value="Unassembled WGS sequence"/>
</dbReference>
<gene>
    <name evidence="4" type="ORF">E2980_20930</name>
</gene>